<evidence type="ECO:0000313" key="3">
    <source>
        <dbReference type="Proteomes" id="UP001196413"/>
    </source>
</evidence>
<organism evidence="2 3">
    <name type="scientific">Parelaphostrongylus tenuis</name>
    <name type="common">Meningeal worm</name>
    <dbReference type="NCBI Taxonomy" id="148309"/>
    <lineage>
        <taxon>Eukaryota</taxon>
        <taxon>Metazoa</taxon>
        <taxon>Ecdysozoa</taxon>
        <taxon>Nematoda</taxon>
        <taxon>Chromadorea</taxon>
        <taxon>Rhabditida</taxon>
        <taxon>Rhabditina</taxon>
        <taxon>Rhabditomorpha</taxon>
        <taxon>Strongyloidea</taxon>
        <taxon>Metastrongylidae</taxon>
        <taxon>Parelaphostrongylus</taxon>
    </lineage>
</organism>
<dbReference type="AlphaFoldDB" id="A0AAD5MWF5"/>
<feature type="region of interest" description="Disordered" evidence="1">
    <location>
        <begin position="1"/>
        <end position="22"/>
    </location>
</feature>
<proteinExistence type="predicted"/>
<name>A0AAD5MWF5_PARTN</name>
<accession>A0AAD5MWF5</accession>
<dbReference type="EMBL" id="JAHQIW010002404">
    <property type="protein sequence ID" value="KAJ1355261.1"/>
    <property type="molecule type" value="Genomic_DNA"/>
</dbReference>
<sequence length="64" mass="7071">MVTTTAITGSGSHLFDSGTPVNHSLAYDGEHHLCPDSMHVVNSEECQRHQPVSIHIKLPHMPRE</sequence>
<evidence type="ECO:0000313" key="2">
    <source>
        <dbReference type="EMBL" id="KAJ1355261.1"/>
    </source>
</evidence>
<protein>
    <submittedName>
        <fullName evidence="2">Uncharacterized protein</fullName>
    </submittedName>
</protein>
<evidence type="ECO:0000256" key="1">
    <source>
        <dbReference type="SAM" id="MobiDB-lite"/>
    </source>
</evidence>
<comment type="caution">
    <text evidence="2">The sequence shown here is derived from an EMBL/GenBank/DDBJ whole genome shotgun (WGS) entry which is preliminary data.</text>
</comment>
<dbReference type="Proteomes" id="UP001196413">
    <property type="component" value="Unassembled WGS sequence"/>
</dbReference>
<gene>
    <name evidence="2" type="ORF">KIN20_012593</name>
</gene>
<keyword evidence="3" id="KW-1185">Reference proteome</keyword>
<feature type="compositionally biased region" description="Polar residues" evidence="1">
    <location>
        <begin position="1"/>
        <end position="11"/>
    </location>
</feature>
<reference evidence="2" key="1">
    <citation type="submission" date="2021-06" db="EMBL/GenBank/DDBJ databases">
        <title>Parelaphostrongylus tenuis whole genome reference sequence.</title>
        <authorList>
            <person name="Garwood T.J."/>
            <person name="Larsen P.A."/>
            <person name="Fountain-Jones N.M."/>
            <person name="Garbe J.R."/>
            <person name="Macchietto M.G."/>
            <person name="Kania S.A."/>
            <person name="Gerhold R.W."/>
            <person name="Richards J.E."/>
            <person name="Wolf T.M."/>
        </authorList>
    </citation>
    <scope>NUCLEOTIDE SEQUENCE</scope>
    <source>
        <strain evidence="2">MNPRO001-30</strain>
        <tissue evidence="2">Meninges</tissue>
    </source>
</reference>